<dbReference type="EMBL" id="SDJR01000001">
    <property type="protein sequence ID" value="RXR28164.1"/>
    <property type="molecule type" value="Genomic_DNA"/>
</dbReference>
<name>A0A4Q1L0E9_9CELL</name>
<protein>
    <submittedName>
        <fullName evidence="7">Ferredoxin</fullName>
    </submittedName>
</protein>
<dbReference type="PIRSF" id="PIRSF036548">
    <property type="entry name" value="Fdx_FixX"/>
    <property type="match status" value="1"/>
</dbReference>
<dbReference type="InterPro" id="IPR012206">
    <property type="entry name" value="Fd_FixX"/>
</dbReference>
<dbReference type="STRING" id="1713.GCA_000718325_01403"/>
<keyword evidence="2" id="KW-0479">Metal-binding</keyword>
<gene>
    <name evidence="6" type="ORF">EQW73_01285</name>
    <name evidence="7" type="ORF">EQW78_04470</name>
</gene>
<keyword evidence="1" id="KW-0813">Transport</keyword>
<organism evidence="7 8">
    <name type="scientific">Oerskovia turbata</name>
    <dbReference type="NCBI Taxonomy" id="1713"/>
    <lineage>
        <taxon>Bacteria</taxon>
        <taxon>Bacillati</taxon>
        <taxon>Actinomycetota</taxon>
        <taxon>Actinomycetes</taxon>
        <taxon>Micrococcales</taxon>
        <taxon>Cellulomonadaceae</taxon>
        <taxon>Oerskovia</taxon>
    </lineage>
</organism>
<dbReference type="Proteomes" id="UP000289805">
    <property type="component" value="Unassembled WGS sequence"/>
</dbReference>
<sequence length="99" mass="10661">MTRGLRIGTVADRLAGNRYETDEEESHIHLDQDLARTTGCARRLVAICPAKVYAEEADGTISVEYAACFECGACAAVAEPGVLTWRYPRGGTGISLREG</sequence>
<dbReference type="SUPFAM" id="SSF54862">
    <property type="entry name" value="4Fe-4S ferredoxins"/>
    <property type="match status" value="1"/>
</dbReference>
<evidence type="ECO:0000256" key="2">
    <source>
        <dbReference type="ARBA" id="ARBA00022723"/>
    </source>
</evidence>
<evidence type="ECO:0000313" key="6">
    <source>
        <dbReference type="EMBL" id="RXR28164.1"/>
    </source>
</evidence>
<keyword evidence="9" id="KW-1185">Reference proteome</keyword>
<evidence type="ECO:0000256" key="4">
    <source>
        <dbReference type="ARBA" id="ARBA00023004"/>
    </source>
</evidence>
<evidence type="ECO:0000313" key="8">
    <source>
        <dbReference type="Proteomes" id="UP000289805"/>
    </source>
</evidence>
<evidence type="ECO:0000256" key="5">
    <source>
        <dbReference type="ARBA" id="ARBA00023014"/>
    </source>
</evidence>
<comment type="caution">
    <text evidence="7">The sequence shown here is derived from an EMBL/GenBank/DDBJ whole genome shotgun (WGS) entry which is preliminary data.</text>
</comment>
<dbReference type="EMBL" id="SDJQ01000006">
    <property type="protein sequence ID" value="RXR36082.1"/>
    <property type="molecule type" value="Genomic_DNA"/>
</dbReference>
<keyword evidence="3" id="KW-0249">Electron transport</keyword>
<dbReference type="GO" id="GO:0005506">
    <property type="term" value="F:iron ion binding"/>
    <property type="evidence" value="ECO:0007669"/>
    <property type="project" value="InterPro"/>
</dbReference>
<dbReference type="Proteomes" id="UP000290517">
    <property type="component" value="Unassembled WGS sequence"/>
</dbReference>
<dbReference type="PANTHER" id="PTHR43082:SF3">
    <property type="entry name" value="FERREDOXIN-LIKE PROTEIN YDIT"/>
    <property type="match status" value="1"/>
</dbReference>
<reference evidence="8 9" key="1">
    <citation type="submission" date="2019-01" db="EMBL/GenBank/DDBJ databases">
        <title>Oerskovia turbata Genome sequencing and assembly.</title>
        <authorList>
            <person name="Dou T."/>
        </authorList>
    </citation>
    <scope>NUCLEOTIDE SEQUENCE [LARGE SCALE GENOMIC DNA]</scope>
    <source>
        <strain evidence="7 8">JCM12123</strain>
        <strain evidence="6 9">JCM3160</strain>
    </source>
</reference>
<dbReference type="GO" id="GO:0051536">
    <property type="term" value="F:iron-sulfur cluster binding"/>
    <property type="evidence" value="ECO:0007669"/>
    <property type="project" value="UniProtKB-KW"/>
</dbReference>
<dbReference type="PANTHER" id="PTHR43082">
    <property type="entry name" value="FERREDOXIN-LIKE"/>
    <property type="match status" value="1"/>
</dbReference>
<evidence type="ECO:0000313" key="7">
    <source>
        <dbReference type="EMBL" id="RXR36082.1"/>
    </source>
</evidence>
<accession>A0A4Q1L0E9</accession>
<evidence type="ECO:0000313" key="9">
    <source>
        <dbReference type="Proteomes" id="UP000290517"/>
    </source>
</evidence>
<evidence type="ECO:0000256" key="1">
    <source>
        <dbReference type="ARBA" id="ARBA00022448"/>
    </source>
</evidence>
<proteinExistence type="predicted"/>
<keyword evidence="4" id="KW-0408">Iron</keyword>
<dbReference type="OrthoDB" id="9800260at2"/>
<keyword evidence="5" id="KW-0411">Iron-sulfur</keyword>
<evidence type="ECO:0000256" key="3">
    <source>
        <dbReference type="ARBA" id="ARBA00022982"/>
    </source>
</evidence>
<dbReference type="Gene3D" id="3.30.70.20">
    <property type="match status" value="1"/>
</dbReference>
<dbReference type="AlphaFoldDB" id="A0A4Q1L0E9"/>